<dbReference type="EMBL" id="AP017424">
    <property type="protein sequence ID" value="BAU82481.1"/>
    <property type="molecule type" value="Genomic_DNA"/>
</dbReference>
<dbReference type="SUPFAM" id="SSF55961">
    <property type="entry name" value="Bet v1-like"/>
    <property type="match status" value="1"/>
</dbReference>
<accession>A0A160NXE1</accession>
<dbReference type="InterPro" id="IPR023393">
    <property type="entry name" value="START-like_dom_sf"/>
</dbReference>
<evidence type="ECO:0000313" key="2">
    <source>
        <dbReference type="Proteomes" id="UP000217676"/>
    </source>
</evidence>
<gene>
    <name evidence="1" type="ORF">SLA_1543</name>
</gene>
<proteinExistence type="predicted"/>
<sequence>MTATPVTTPARRPRLRRRRRLPTALAALVALLALYTAWTNTRPLTLSATVDIDATPEEVWHVLTDFSAYDDWNPFMVSAEGTAEPGAVLHLVMRDKTGDMAFDPTVRAAEPGRELRWLGRVGPGWIFDGEHRFLIEPLANGRVRLTQSERFTGVAVPFFQSMLHTATLPQFEAMNRALAARTAALRAP</sequence>
<dbReference type="InterPro" id="IPR019587">
    <property type="entry name" value="Polyketide_cyclase/dehydratase"/>
</dbReference>
<protein>
    <submittedName>
        <fullName evidence="1">Cyclase/dehydrase</fullName>
    </submittedName>
</protein>
<dbReference type="Pfam" id="PF10604">
    <property type="entry name" value="Polyketide_cyc2"/>
    <property type="match status" value="1"/>
</dbReference>
<dbReference type="AlphaFoldDB" id="A0A160NXE1"/>
<dbReference type="Gene3D" id="3.30.530.20">
    <property type="match status" value="1"/>
</dbReference>
<organism evidence="1 2">
    <name type="scientific">Streptomyces laurentii</name>
    <dbReference type="NCBI Taxonomy" id="39478"/>
    <lineage>
        <taxon>Bacteria</taxon>
        <taxon>Bacillati</taxon>
        <taxon>Actinomycetota</taxon>
        <taxon>Actinomycetes</taxon>
        <taxon>Kitasatosporales</taxon>
        <taxon>Streptomycetaceae</taxon>
        <taxon>Streptomyces</taxon>
    </lineage>
</organism>
<name>A0A160NXE1_STRLU</name>
<dbReference type="PANTHER" id="PTHR36166">
    <property type="entry name" value="CHROMOSOME 9, WHOLE GENOME SHOTGUN SEQUENCE"/>
    <property type="match status" value="1"/>
</dbReference>
<dbReference type="CDD" id="cd07822">
    <property type="entry name" value="SRPBCC_4"/>
    <property type="match status" value="1"/>
</dbReference>
<dbReference type="KEGG" id="slau:SLA_1543"/>
<dbReference type="PANTHER" id="PTHR36166:SF1">
    <property type="entry name" value="SRPBCC DOMAIN-CONTAINING PROTEIN"/>
    <property type="match status" value="1"/>
</dbReference>
<dbReference type="Proteomes" id="UP000217676">
    <property type="component" value="Chromosome"/>
</dbReference>
<reference evidence="1 2" key="1">
    <citation type="journal article" date="2016" name="Genome Announc.">
        <title>Complete Genome Sequence of Thiostrepton-Producing Streptomyces laurentii ATCC 31255.</title>
        <authorList>
            <person name="Doi K."/>
            <person name="Fujino Y."/>
            <person name="Nagayoshi Y."/>
            <person name="Ohshima T."/>
            <person name="Ogata S."/>
        </authorList>
    </citation>
    <scope>NUCLEOTIDE SEQUENCE [LARGE SCALE GENOMIC DNA]</scope>
    <source>
        <strain evidence="1 2">ATCC 31255</strain>
    </source>
</reference>
<dbReference type="RefSeq" id="WP_359879800.1">
    <property type="nucleotide sequence ID" value="NZ_JBEYHT010000036.1"/>
</dbReference>
<evidence type="ECO:0000313" key="1">
    <source>
        <dbReference type="EMBL" id="BAU82481.1"/>
    </source>
</evidence>
<keyword evidence="2" id="KW-1185">Reference proteome</keyword>